<evidence type="ECO:0000313" key="2">
    <source>
        <dbReference type="Proteomes" id="UP000322981"/>
    </source>
</evidence>
<dbReference type="AlphaFoldDB" id="A0A5M8FFI1"/>
<comment type="caution">
    <text evidence="1">The sequence shown here is derived from an EMBL/GenBank/DDBJ whole genome shotgun (WGS) entry which is preliminary data.</text>
</comment>
<keyword evidence="2" id="KW-1185">Reference proteome</keyword>
<protein>
    <submittedName>
        <fullName evidence="1">Uncharacterized protein</fullName>
    </submittedName>
</protein>
<gene>
    <name evidence="1" type="ORF">F2Q65_15495</name>
</gene>
<dbReference type="RefSeq" id="WP_150094320.1">
    <property type="nucleotide sequence ID" value="NZ_JBFUOH010000017.1"/>
</dbReference>
<dbReference type="Proteomes" id="UP000322981">
    <property type="component" value="Unassembled WGS sequence"/>
</dbReference>
<organism evidence="1 2">
    <name type="scientific">Thiohalocapsa marina</name>
    <dbReference type="NCBI Taxonomy" id="424902"/>
    <lineage>
        <taxon>Bacteria</taxon>
        <taxon>Pseudomonadati</taxon>
        <taxon>Pseudomonadota</taxon>
        <taxon>Gammaproteobacteria</taxon>
        <taxon>Chromatiales</taxon>
        <taxon>Chromatiaceae</taxon>
        <taxon>Thiohalocapsa</taxon>
    </lineage>
</organism>
<evidence type="ECO:0000313" key="1">
    <source>
        <dbReference type="EMBL" id="KAA6183467.1"/>
    </source>
</evidence>
<proteinExistence type="predicted"/>
<name>A0A5M8FFI1_9GAMM</name>
<dbReference type="EMBL" id="VWXX01000032">
    <property type="protein sequence ID" value="KAA6183467.1"/>
    <property type="molecule type" value="Genomic_DNA"/>
</dbReference>
<reference evidence="1 2" key="1">
    <citation type="submission" date="2019-09" db="EMBL/GenBank/DDBJ databases">
        <title>Whole-genome sequence of the purple sulfur bacterium Thiohalocapsa marina DSM 19078.</title>
        <authorList>
            <person name="Kyndt J.A."/>
            <person name="Meyer T.E."/>
        </authorList>
    </citation>
    <scope>NUCLEOTIDE SEQUENCE [LARGE SCALE GENOMIC DNA]</scope>
    <source>
        <strain evidence="1 2">DSM 19078</strain>
    </source>
</reference>
<accession>A0A5M8FFI1</accession>
<sequence length="65" mass="6757">MIATEHRLPLPPPGAPTTGDCAGGVELELGALKLETLADSVTAYLEGAMQRRLFHTLATAAGPRT</sequence>